<feature type="transmembrane region" description="Helical" evidence="13">
    <location>
        <begin position="297"/>
        <end position="320"/>
    </location>
</feature>
<evidence type="ECO:0000256" key="11">
    <source>
        <dbReference type="RuleBase" id="RU362091"/>
    </source>
</evidence>
<dbReference type="Proteomes" id="UP000181790">
    <property type="component" value="Unassembled WGS sequence"/>
</dbReference>
<evidence type="ECO:0000313" key="14">
    <source>
        <dbReference type="EMBL" id="OIN58174.1"/>
    </source>
</evidence>
<dbReference type="GO" id="GO:0006814">
    <property type="term" value="P:sodium ion transport"/>
    <property type="evidence" value="ECO:0007669"/>
    <property type="project" value="UniProtKB-KW"/>
</dbReference>
<dbReference type="GO" id="GO:0015293">
    <property type="term" value="F:symporter activity"/>
    <property type="evidence" value="ECO:0007669"/>
    <property type="project" value="TreeGrafter"/>
</dbReference>
<comment type="similarity">
    <text evidence="2 11">Belongs to the sodium:solute symporter (SSF) (TC 2.A.21) family.</text>
</comment>
<dbReference type="PANTHER" id="PTHR42985">
    <property type="entry name" value="SODIUM-COUPLED MONOCARBOXYLATE TRANSPORTER"/>
    <property type="match status" value="1"/>
</dbReference>
<keyword evidence="6 13" id="KW-1133">Transmembrane helix</keyword>
<feature type="transmembrane region" description="Helical" evidence="13">
    <location>
        <begin position="363"/>
        <end position="380"/>
    </location>
</feature>
<dbReference type="AlphaFoldDB" id="A0A1S2VHF1"/>
<dbReference type="PANTHER" id="PTHR42985:SF40">
    <property type="entry name" value="LD47995P-RELATED"/>
    <property type="match status" value="1"/>
</dbReference>
<dbReference type="PROSITE" id="PS50283">
    <property type="entry name" value="NA_SOLUT_SYMP_3"/>
    <property type="match status" value="1"/>
</dbReference>
<dbReference type="Gene3D" id="1.20.1730.10">
    <property type="entry name" value="Sodium/glucose cotransporter"/>
    <property type="match status" value="1"/>
</dbReference>
<feature type="transmembrane region" description="Helical" evidence="13">
    <location>
        <begin position="414"/>
        <end position="437"/>
    </location>
</feature>
<feature type="transmembrane region" description="Helical" evidence="13">
    <location>
        <begin position="119"/>
        <end position="137"/>
    </location>
</feature>
<evidence type="ECO:0000256" key="6">
    <source>
        <dbReference type="ARBA" id="ARBA00022989"/>
    </source>
</evidence>
<reference evidence="14 15" key="1">
    <citation type="submission" date="2016-10" db="EMBL/GenBank/DDBJ databases">
        <title>Arsenicibacter rosenii gen. nov., sp. nov., an efficient arsenic-methylating bacterium isolated from an arsenic-contaminated paddy soil.</title>
        <authorList>
            <person name="Huang K."/>
        </authorList>
    </citation>
    <scope>NUCLEOTIDE SEQUENCE [LARGE SCALE GENOMIC DNA]</scope>
    <source>
        <strain evidence="14 15">SM-1</strain>
    </source>
</reference>
<feature type="region of interest" description="Disordered" evidence="12">
    <location>
        <begin position="563"/>
        <end position="582"/>
    </location>
</feature>
<evidence type="ECO:0000256" key="2">
    <source>
        <dbReference type="ARBA" id="ARBA00006434"/>
    </source>
</evidence>
<feature type="transmembrane region" description="Helical" evidence="13">
    <location>
        <begin position="260"/>
        <end position="277"/>
    </location>
</feature>
<evidence type="ECO:0000256" key="3">
    <source>
        <dbReference type="ARBA" id="ARBA00022448"/>
    </source>
</evidence>
<evidence type="ECO:0000256" key="12">
    <source>
        <dbReference type="SAM" id="MobiDB-lite"/>
    </source>
</evidence>
<gene>
    <name evidence="14" type="ORF">BLX24_16795</name>
</gene>
<evidence type="ECO:0000256" key="13">
    <source>
        <dbReference type="SAM" id="Phobius"/>
    </source>
</evidence>
<comment type="subcellular location">
    <subcellularLocation>
        <location evidence="1">Cell membrane</location>
        <topology evidence="1">Multi-pass membrane protein</topology>
    </subcellularLocation>
</comment>
<proteinExistence type="inferred from homology"/>
<keyword evidence="9 13" id="KW-0472">Membrane</keyword>
<keyword evidence="7" id="KW-0915">Sodium</keyword>
<dbReference type="EMBL" id="MORL01000008">
    <property type="protein sequence ID" value="OIN58174.1"/>
    <property type="molecule type" value="Genomic_DNA"/>
</dbReference>
<feature type="compositionally biased region" description="Polar residues" evidence="12">
    <location>
        <begin position="567"/>
        <end position="582"/>
    </location>
</feature>
<evidence type="ECO:0000256" key="9">
    <source>
        <dbReference type="ARBA" id="ARBA00023136"/>
    </source>
</evidence>
<keyword evidence="4" id="KW-1003">Cell membrane</keyword>
<dbReference type="InterPro" id="IPR038377">
    <property type="entry name" value="Na/Glc_symporter_sf"/>
</dbReference>
<feature type="transmembrane region" description="Helical" evidence="13">
    <location>
        <begin position="510"/>
        <end position="531"/>
    </location>
</feature>
<name>A0A1S2VHF1_9BACT</name>
<comment type="caution">
    <text evidence="14">The sequence shown here is derived from an EMBL/GenBank/DDBJ whole genome shotgun (WGS) entry which is preliminary data.</text>
</comment>
<keyword evidence="15" id="KW-1185">Reference proteome</keyword>
<feature type="transmembrane region" description="Helical" evidence="13">
    <location>
        <begin position="179"/>
        <end position="197"/>
    </location>
</feature>
<sequence length="582" mass="63171">MNTSIDTAVIVIFSAFVLGIGMLFARTGRNLKSFFAGGEAVPWFIGGLSLFMSFFSAGTFVAWGSIAYKHGWVAITIQWTMCIGALVTGLFLAPRWNRTGVLTAAEFIRERLGTTVQKAYIFIFTLVSVFIKGSVLYPVAKLVSSSLNLPLVPCTIGLGIFMIAYTAVGGLWAVMVTDILQFVVLSAAVFILLPLSFDKVGGFDAFTQKVPDDFFNLLNGDYTFGFVMAFIFYHIAYIGGNWTFVQRYTSVDSPKSARKVAFLFAALYLISPIIWMLPPMIYKAIDPSLTGLDTENAYLKICQLVLPPGLLGLMLTGMYFSTSASANTALNVVSAVFTNDIYKGLINPGASDKQLIRVARGSSWFFGLGMIVIALLVPAAGGIVEVVLSISAISGGPLLAPPLWALFSKRLTSGVTLWITGIGLTVNLFFKVLSPWLLDYKLSRATETVIGVGLPLLLLLAYELWAAQRKEVAREYLRYRMAREQKRAEAQARQTEDVEEAQAIKAQNRFGLRVIAGSLVFTALMLFGLSFLTTQGAGITAGIAVVVLIAALIPWRAAGKADHQPAVTPNTVSNPSDSTYSR</sequence>
<feature type="transmembrane region" description="Helical" evidence="13">
    <location>
        <begin position="40"/>
        <end position="66"/>
    </location>
</feature>
<dbReference type="CDD" id="cd11477">
    <property type="entry name" value="SLC5sbd_u1"/>
    <property type="match status" value="1"/>
</dbReference>
<feature type="transmembrane region" description="Helical" evidence="13">
    <location>
        <begin position="149"/>
        <end position="172"/>
    </location>
</feature>
<feature type="transmembrane region" description="Helical" evidence="13">
    <location>
        <begin position="449"/>
        <end position="467"/>
    </location>
</feature>
<keyword evidence="5 13" id="KW-0812">Transmembrane</keyword>
<evidence type="ECO:0000313" key="15">
    <source>
        <dbReference type="Proteomes" id="UP000181790"/>
    </source>
</evidence>
<keyword evidence="8" id="KW-0406">Ion transport</keyword>
<dbReference type="Pfam" id="PF00474">
    <property type="entry name" value="SSF"/>
    <property type="match status" value="1"/>
</dbReference>
<dbReference type="InterPro" id="IPR051163">
    <property type="entry name" value="Sodium:Solute_Symporter_SSF"/>
</dbReference>
<feature type="transmembrane region" description="Helical" evidence="13">
    <location>
        <begin position="222"/>
        <end position="239"/>
    </location>
</feature>
<feature type="transmembrane region" description="Helical" evidence="13">
    <location>
        <begin position="6"/>
        <end position="28"/>
    </location>
</feature>
<keyword evidence="3" id="KW-0813">Transport</keyword>
<dbReference type="OrthoDB" id="9761931at2"/>
<feature type="transmembrane region" description="Helical" evidence="13">
    <location>
        <begin position="537"/>
        <end position="555"/>
    </location>
</feature>
<dbReference type="GO" id="GO:0005886">
    <property type="term" value="C:plasma membrane"/>
    <property type="evidence" value="ECO:0007669"/>
    <property type="project" value="UniProtKB-SubCell"/>
</dbReference>
<dbReference type="InterPro" id="IPR001734">
    <property type="entry name" value="Na/solute_symporter"/>
</dbReference>
<feature type="transmembrane region" description="Helical" evidence="13">
    <location>
        <begin position="386"/>
        <end position="407"/>
    </location>
</feature>
<evidence type="ECO:0000256" key="10">
    <source>
        <dbReference type="ARBA" id="ARBA00023201"/>
    </source>
</evidence>
<organism evidence="14 15">
    <name type="scientific">Arsenicibacter rosenii</name>
    <dbReference type="NCBI Taxonomy" id="1750698"/>
    <lineage>
        <taxon>Bacteria</taxon>
        <taxon>Pseudomonadati</taxon>
        <taxon>Bacteroidota</taxon>
        <taxon>Cytophagia</taxon>
        <taxon>Cytophagales</taxon>
        <taxon>Spirosomataceae</taxon>
        <taxon>Arsenicibacter</taxon>
    </lineage>
</organism>
<feature type="transmembrane region" description="Helical" evidence="13">
    <location>
        <begin position="72"/>
        <end position="93"/>
    </location>
</feature>
<evidence type="ECO:0000256" key="4">
    <source>
        <dbReference type="ARBA" id="ARBA00022475"/>
    </source>
</evidence>
<keyword evidence="10" id="KW-0739">Sodium transport</keyword>
<protein>
    <submittedName>
        <fullName evidence="14">Sodium transporter</fullName>
    </submittedName>
</protein>
<evidence type="ECO:0000256" key="7">
    <source>
        <dbReference type="ARBA" id="ARBA00023053"/>
    </source>
</evidence>
<evidence type="ECO:0000256" key="5">
    <source>
        <dbReference type="ARBA" id="ARBA00022692"/>
    </source>
</evidence>
<accession>A0A1S2VHF1</accession>
<dbReference type="RefSeq" id="WP_071504324.1">
    <property type="nucleotide sequence ID" value="NZ_MORL01000008.1"/>
</dbReference>
<evidence type="ECO:0000256" key="1">
    <source>
        <dbReference type="ARBA" id="ARBA00004651"/>
    </source>
</evidence>
<evidence type="ECO:0000256" key="8">
    <source>
        <dbReference type="ARBA" id="ARBA00023065"/>
    </source>
</evidence>